<proteinExistence type="predicted"/>
<organism evidence="1 2">
    <name type="scientific">Deinococcus rhizophilus</name>
    <dbReference type="NCBI Taxonomy" id="3049544"/>
    <lineage>
        <taxon>Bacteria</taxon>
        <taxon>Thermotogati</taxon>
        <taxon>Deinococcota</taxon>
        <taxon>Deinococci</taxon>
        <taxon>Deinococcales</taxon>
        <taxon>Deinococcaceae</taxon>
        <taxon>Deinococcus</taxon>
    </lineage>
</organism>
<sequence>MTLWAPIRDFQEVGRWQAWLVLRDGFGKEVLRWKPRTGMNRQLVPGTGMSILIFDSPTEGQRALVQRATALWVEVGWGDGRPPVRYNTASLPGF</sequence>
<reference evidence="1 2" key="1">
    <citation type="submission" date="2023-05" db="EMBL/GenBank/DDBJ databases">
        <authorList>
            <person name="Gao F."/>
        </authorList>
    </citation>
    <scope>NUCLEOTIDE SEQUENCE [LARGE SCALE GENOMIC DNA]</scope>
    <source>
        <strain evidence="1 2">MIMF12</strain>
    </source>
</reference>
<name>A0ABT7JKS4_9DEIO</name>
<evidence type="ECO:0000313" key="1">
    <source>
        <dbReference type="EMBL" id="MDL2344558.1"/>
    </source>
</evidence>
<keyword evidence="2" id="KW-1185">Reference proteome</keyword>
<gene>
    <name evidence="1" type="ORF">QOL99_10360</name>
</gene>
<comment type="caution">
    <text evidence="1">The sequence shown here is derived from an EMBL/GenBank/DDBJ whole genome shotgun (WGS) entry which is preliminary data.</text>
</comment>
<dbReference type="Proteomes" id="UP001302059">
    <property type="component" value="Unassembled WGS sequence"/>
</dbReference>
<evidence type="ECO:0000313" key="2">
    <source>
        <dbReference type="Proteomes" id="UP001302059"/>
    </source>
</evidence>
<protein>
    <submittedName>
        <fullName evidence="1">Uncharacterized protein</fullName>
    </submittedName>
</protein>
<dbReference type="RefSeq" id="WP_285523631.1">
    <property type="nucleotide sequence ID" value="NZ_JASNGB010000090.1"/>
</dbReference>
<dbReference type="EMBL" id="JASNGB010000090">
    <property type="protein sequence ID" value="MDL2344558.1"/>
    <property type="molecule type" value="Genomic_DNA"/>
</dbReference>
<accession>A0ABT7JKS4</accession>